<dbReference type="SUPFAM" id="SSF46689">
    <property type="entry name" value="Homeodomain-like"/>
    <property type="match status" value="1"/>
</dbReference>
<evidence type="ECO:0000313" key="9">
    <source>
        <dbReference type="Proteomes" id="UP000037716"/>
    </source>
</evidence>
<dbReference type="SMART" id="SM00342">
    <property type="entry name" value="HTH_ARAC"/>
    <property type="match status" value="1"/>
</dbReference>
<keyword evidence="2" id="KW-0238">DNA-binding</keyword>
<reference evidence="8 10" key="2">
    <citation type="submission" date="2016-10" db="EMBL/GenBank/DDBJ databases">
        <authorList>
            <person name="Varghese N."/>
            <person name="Submissions S."/>
        </authorList>
    </citation>
    <scope>NUCLEOTIDE SEQUENCE [LARGE SCALE GENOMIC DNA]</scope>
    <source>
        <strain evidence="8 10">DSW-5</strain>
    </source>
</reference>
<dbReference type="Proteomes" id="UP000037716">
    <property type="component" value="Unassembled WGS sequence"/>
</dbReference>
<organism evidence="7 9">
    <name type="scientific">Polaribacter dokdonensis DSW-5</name>
    <dbReference type="NCBI Taxonomy" id="1300348"/>
    <lineage>
        <taxon>Bacteria</taxon>
        <taxon>Pseudomonadati</taxon>
        <taxon>Bacteroidota</taxon>
        <taxon>Flavobacteriia</taxon>
        <taxon>Flavobacteriales</taxon>
        <taxon>Flavobacteriaceae</taxon>
    </lineage>
</organism>
<dbReference type="GO" id="GO:0043565">
    <property type="term" value="F:sequence-specific DNA binding"/>
    <property type="evidence" value="ECO:0007669"/>
    <property type="project" value="InterPro"/>
</dbReference>
<dbReference type="RefSeq" id="WP_074613567.1">
    <property type="nucleotide sequence ID" value="NZ_FNUE01000002.1"/>
</dbReference>
<proteinExistence type="predicted"/>
<gene>
    <name evidence="7" type="ORF">I602_2686</name>
    <name evidence="8" type="ORF">SAMN05444353_2462</name>
</gene>
<keyword evidence="1" id="KW-0805">Transcription regulation</keyword>
<feature type="transmembrane region" description="Helical" evidence="5">
    <location>
        <begin position="169"/>
        <end position="187"/>
    </location>
</feature>
<keyword evidence="10" id="KW-1185">Reference proteome</keyword>
<dbReference type="Gene3D" id="1.10.10.60">
    <property type="entry name" value="Homeodomain-like"/>
    <property type="match status" value="2"/>
</dbReference>
<evidence type="ECO:0000313" key="10">
    <source>
        <dbReference type="Proteomes" id="UP000183071"/>
    </source>
</evidence>
<dbReference type="PROSITE" id="PS00041">
    <property type="entry name" value="HTH_ARAC_FAMILY_1"/>
    <property type="match status" value="1"/>
</dbReference>
<dbReference type="AlphaFoldDB" id="A0A0M9CII0"/>
<feature type="transmembrane region" description="Helical" evidence="5">
    <location>
        <begin position="6"/>
        <end position="28"/>
    </location>
</feature>
<dbReference type="InterPro" id="IPR009057">
    <property type="entry name" value="Homeodomain-like_sf"/>
</dbReference>
<evidence type="ECO:0000313" key="7">
    <source>
        <dbReference type="EMBL" id="KOY53126.1"/>
    </source>
</evidence>
<dbReference type="PANTHER" id="PTHR43280:SF29">
    <property type="entry name" value="ARAC-FAMILY TRANSCRIPTIONAL REGULATOR"/>
    <property type="match status" value="1"/>
</dbReference>
<dbReference type="EMBL" id="FNUE01000002">
    <property type="protein sequence ID" value="SEE57461.1"/>
    <property type="molecule type" value="Genomic_DNA"/>
</dbReference>
<dbReference type="Proteomes" id="UP000183071">
    <property type="component" value="Unassembled WGS sequence"/>
</dbReference>
<feature type="transmembrane region" description="Helical" evidence="5">
    <location>
        <begin position="193"/>
        <end position="213"/>
    </location>
</feature>
<dbReference type="PANTHER" id="PTHR43280">
    <property type="entry name" value="ARAC-FAMILY TRANSCRIPTIONAL REGULATOR"/>
    <property type="match status" value="1"/>
</dbReference>
<dbReference type="GO" id="GO:0003700">
    <property type="term" value="F:DNA-binding transcription factor activity"/>
    <property type="evidence" value="ECO:0007669"/>
    <property type="project" value="InterPro"/>
</dbReference>
<evidence type="ECO:0000259" key="6">
    <source>
        <dbReference type="PROSITE" id="PS01124"/>
    </source>
</evidence>
<evidence type="ECO:0000256" key="1">
    <source>
        <dbReference type="ARBA" id="ARBA00023015"/>
    </source>
</evidence>
<dbReference type="STRING" id="1300348.I602_2686"/>
<dbReference type="OrthoDB" id="6283866at2"/>
<dbReference type="InterPro" id="IPR018060">
    <property type="entry name" value="HTH_AraC"/>
</dbReference>
<keyword evidence="5" id="KW-0472">Membrane</keyword>
<comment type="caution">
    <text evidence="7">The sequence shown here is derived from an EMBL/GenBank/DDBJ whole genome shotgun (WGS) entry which is preliminary data.</text>
</comment>
<dbReference type="InterPro" id="IPR018062">
    <property type="entry name" value="HTH_AraC-typ_CS"/>
</dbReference>
<keyword evidence="4" id="KW-0175">Coiled coil</keyword>
<accession>A0A0M9CII0</accession>
<sequence>MNLDNQLIFFFSALGAFNSVVLSIYFLFFDQHKNKSNYFLGGLLAVLSIRVWKSLFFYFNPDLSKIYLQIGLSACFFIGPFLYFYIKSKTQEVAQSNRLFYVQILAYLLIVLSIGFLYPYEKNTELWGTYFYKIINYQWLLYILIAAFILRRSFQKMISKKEKLGYDEVWSLSVFFGVSIIWLAYFTAAYTSYISGALSFSFVFYLSILLLFYKRKKDFVVAVKKEKYSNIQIEENEVKQLLEKITATLHEEKLYKNANLTLPIFAKKLNIRPQLLSQVLNHNLKKSFTQFINEYRVEEVKQLLETHPNLKIEIIAEKCGFNSNSTFYTAFKKVTNTTPVKYIRNK</sequence>
<dbReference type="EMBL" id="LGBR01000001">
    <property type="protein sequence ID" value="KOY53126.1"/>
    <property type="molecule type" value="Genomic_DNA"/>
</dbReference>
<keyword evidence="5" id="KW-1133">Transmembrane helix</keyword>
<name>A0A0M9CII0_9FLAO</name>
<evidence type="ECO:0000313" key="8">
    <source>
        <dbReference type="EMBL" id="SEE57461.1"/>
    </source>
</evidence>
<keyword evidence="5" id="KW-0812">Transmembrane</keyword>
<feature type="domain" description="HTH araC/xylS-type" evidence="6">
    <location>
        <begin position="239"/>
        <end position="345"/>
    </location>
</feature>
<reference evidence="7 9" key="1">
    <citation type="submission" date="2015-07" db="EMBL/GenBank/DDBJ databases">
        <title>Genome of Polaribacter dokdonenesis DSW-5, isolated from seawater off Dokdo in Korea.</title>
        <authorList>
            <person name="Yoon K."/>
            <person name="Song J.Y."/>
            <person name="Kim J.F."/>
        </authorList>
    </citation>
    <scope>NUCLEOTIDE SEQUENCE [LARGE SCALE GENOMIC DNA]</scope>
    <source>
        <strain evidence="7 9">DSW-5</strain>
    </source>
</reference>
<feature type="transmembrane region" description="Helical" evidence="5">
    <location>
        <begin position="98"/>
        <end position="118"/>
    </location>
</feature>
<protein>
    <submittedName>
        <fullName evidence="7">Transcriptional regulator, AraC family</fullName>
    </submittedName>
</protein>
<evidence type="ECO:0000256" key="5">
    <source>
        <dbReference type="SAM" id="Phobius"/>
    </source>
</evidence>
<evidence type="ECO:0000256" key="3">
    <source>
        <dbReference type="ARBA" id="ARBA00023163"/>
    </source>
</evidence>
<feature type="transmembrane region" description="Helical" evidence="5">
    <location>
        <begin position="130"/>
        <end position="149"/>
    </location>
</feature>
<dbReference type="PATRIC" id="fig|1300348.6.peg.2688"/>
<dbReference type="PROSITE" id="PS01124">
    <property type="entry name" value="HTH_ARAC_FAMILY_2"/>
    <property type="match status" value="1"/>
</dbReference>
<dbReference type="Pfam" id="PF12833">
    <property type="entry name" value="HTH_18"/>
    <property type="match status" value="1"/>
</dbReference>
<keyword evidence="3" id="KW-0804">Transcription</keyword>
<feature type="coiled-coil region" evidence="4">
    <location>
        <begin position="224"/>
        <end position="251"/>
    </location>
</feature>
<evidence type="ECO:0000256" key="4">
    <source>
        <dbReference type="SAM" id="Coils"/>
    </source>
</evidence>
<feature type="transmembrane region" description="Helical" evidence="5">
    <location>
        <begin position="66"/>
        <end position="86"/>
    </location>
</feature>
<evidence type="ECO:0000256" key="2">
    <source>
        <dbReference type="ARBA" id="ARBA00023125"/>
    </source>
</evidence>